<feature type="compositionally biased region" description="Polar residues" evidence="5">
    <location>
        <begin position="338"/>
        <end position="347"/>
    </location>
</feature>
<dbReference type="GO" id="GO:0005886">
    <property type="term" value="C:plasma membrane"/>
    <property type="evidence" value="ECO:0007669"/>
    <property type="project" value="TreeGrafter"/>
</dbReference>
<sequence length="604" mass="64217">MRMSLQKQITLALVLFGLVPSLVIASYALDAAEDFKLKQLMLIRLAATSISDRIAAYLAQGENAHGKEEKPAWDNGIDKMKLNGILDLAMLQFGLSNNTRIWVVGPKGEVLVDRKPDGTIDIPGTTARTLRYARPVDAARPQGPLGSVLNNGSGAVQITDPNDPNDMPEVVGYAPLRLKGNTNYGVLVSVPRGEAFAMIYSIWTRTVIIVGACLILMIALGWWLGRRFVKPLHEIMAITQQLREGHLNNRALVQRNDELGQLAAQVNGVVDKLADVVSQIRGATASVSTASSQLNSSAQQLSQGATEQAGTIQEIASSLHSVDASVARNAQHAKDTAKTANQASSQAEKGGEAVQETVTAMRQIAQKITVVEDIAYQTNLLALNAAIEAARAGQQGKGFAVVAGEVRKLAERSQAAAQQIGELAGNSVAVAEHAGQLLDRIVPMIRDTSNLVQEIAAASQEQMAAIREINVGVSQLNEVVQQNAAASTELATTSSDLAWQSTMLQHHVDFFQLNGEADSHADHGPPHRHPAPLPAAHRRLAPPTHRPSSGLGHDNHVPTPAQLAPHPPAQGNSAGAHGGHLGGPQHNGGGVVVNLDDDDNFERF</sequence>
<feature type="transmembrane region" description="Helical" evidence="6">
    <location>
        <begin position="202"/>
        <end position="224"/>
    </location>
</feature>
<dbReference type="FunFam" id="1.10.287.950:FF:000001">
    <property type="entry name" value="Methyl-accepting chemotaxis sensory transducer"/>
    <property type="match status" value="1"/>
</dbReference>
<feature type="region of interest" description="Disordered" evidence="5">
    <location>
        <begin position="329"/>
        <end position="351"/>
    </location>
</feature>
<feature type="compositionally biased region" description="Acidic residues" evidence="5">
    <location>
        <begin position="595"/>
        <end position="604"/>
    </location>
</feature>
<feature type="compositionally biased region" description="Basic residues" evidence="5">
    <location>
        <begin position="526"/>
        <end position="540"/>
    </location>
</feature>
<dbReference type="InterPro" id="IPR003660">
    <property type="entry name" value="HAMP_dom"/>
</dbReference>
<dbReference type="EMBL" id="CP003364">
    <property type="protein sequence ID" value="AGA25182.1"/>
    <property type="molecule type" value="Genomic_DNA"/>
</dbReference>
<feature type="region of interest" description="Disordered" evidence="5">
    <location>
        <begin position="516"/>
        <end position="604"/>
    </location>
</feature>
<accession>L0D7G0</accession>
<evidence type="ECO:0000256" key="3">
    <source>
        <dbReference type="ARBA" id="ARBA00029447"/>
    </source>
</evidence>
<dbReference type="PROSITE" id="PS50111">
    <property type="entry name" value="CHEMOTAXIS_TRANSDUC_2"/>
    <property type="match status" value="1"/>
</dbReference>
<keyword evidence="4" id="KW-0807">Transducer</keyword>
<keyword evidence="6" id="KW-0812">Transmembrane</keyword>
<dbReference type="InterPro" id="IPR004090">
    <property type="entry name" value="Chemotax_Me-accpt_rcpt"/>
</dbReference>
<evidence type="ECO:0000256" key="4">
    <source>
        <dbReference type="PROSITE-ProRule" id="PRU00284"/>
    </source>
</evidence>
<gene>
    <name evidence="9" type="ordered locus">Sinac_0773</name>
</gene>
<protein>
    <submittedName>
        <fullName evidence="9">Methyl-accepting chemotaxis protein</fullName>
    </submittedName>
</protein>
<dbReference type="KEGG" id="saci:Sinac_0773"/>
<dbReference type="InterPro" id="IPR004089">
    <property type="entry name" value="MCPsignal_dom"/>
</dbReference>
<feature type="domain" description="HAMP" evidence="8">
    <location>
        <begin position="226"/>
        <end position="278"/>
    </location>
</feature>
<dbReference type="eggNOG" id="COG0840">
    <property type="taxonomic scope" value="Bacteria"/>
</dbReference>
<reference evidence="9 10" key="1">
    <citation type="submission" date="2012-02" db="EMBL/GenBank/DDBJ databases">
        <title>Complete sequence of chromosome of Singulisphaera acidiphila DSM 18658.</title>
        <authorList>
            <consortium name="US DOE Joint Genome Institute (JGI-PGF)"/>
            <person name="Lucas S."/>
            <person name="Copeland A."/>
            <person name="Lapidus A."/>
            <person name="Glavina del Rio T."/>
            <person name="Dalin E."/>
            <person name="Tice H."/>
            <person name="Bruce D."/>
            <person name="Goodwin L."/>
            <person name="Pitluck S."/>
            <person name="Peters L."/>
            <person name="Ovchinnikova G."/>
            <person name="Chertkov O."/>
            <person name="Kyrpides N."/>
            <person name="Mavromatis K."/>
            <person name="Ivanova N."/>
            <person name="Brettin T."/>
            <person name="Detter J.C."/>
            <person name="Han C."/>
            <person name="Larimer F."/>
            <person name="Land M."/>
            <person name="Hauser L."/>
            <person name="Markowitz V."/>
            <person name="Cheng J.-F."/>
            <person name="Hugenholtz P."/>
            <person name="Woyke T."/>
            <person name="Wu D."/>
            <person name="Tindall B."/>
            <person name="Pomrenke H."/>
            <person name="Brambilla E."/>
            <person name="Klenk H.-P."/>
            <person name="Eisen J.A."/>
        </authorList>
    </citation>
    <scope>NUCLEOTIDE SEQUENCE [LARGE SCALE GENOMIC DNA]</scope>
    <source>
        <strain evidence="10">ATCC BAA-1392 / DSM 18658 / VKM B-2454 / MOB10</strain>
    </source>
</reference>
<dbReference type="SMART" id="SM00304">
    <property type="entry name" value="HAMP"/>
    <property type="match status" value="1"/>
</dbReference>
<feature type="domain" description="Methyl-accepting transducer" evidence="7">
    <location>
        <begin position="283"/>
        <end position="498"/>
    </location>
</feature>
<dbReference type="PANTHER" id="PTHR43531:SF11">
    <property type="entry name" value="METHYL-ACCEPTING CHEMOTAXIS PROTEIN 3"/>
    <property type="match status" value="1"/>
</dbReference>
<dbReference type="PANTHER" id="PTHR43531">
    <property type="entry name" value="PROTEIN ICFG"/>
    <property type="match status" value="1"/>
</dbReference>
<dbReference type="STRING" id="886293.Sinac_0773"/>
<dbReference type="GO" id="GO:0007165">
    <property type="term" value="P:signal transduction"/>
    <property type="evidence" value="ECO:0007669"/>
    <property type="project" value="UniProtKB-KW"/>
</dbReference>
<evidence type="ECO:0000259" key="7">
    <source>
        <dbReference type="PROSITE" id="PS50111"/>
    </source>
</evidence>
<dbReference type="GO" id="GO:0004888">
    <property type="term" value="F:transmembrane signaling receptor activity"/>
    <property type="evidence" value="ECO:0007669"/>
    <property type="project" value="InterPro"/>
</dbReference>
<keyword evidence="10" id="KW-1185">Reference proteome</keyword>
<evidence type="ECO:0000256" key="6">
    <source>
        <dbReference type="SAM" id="Phobius"/>
    </source>
</evidence>
<keyword evidence="6" id="KW-1133">Transmembrane helix</keyword>
<evidence type="ECO:0000256" key="5">
    <source>
        <dbReference type="SAM" id="MobiDB-lite"/>
    </source>
</evidence>
<dbReference type="RefSeq" id="WP_015244362.1">
    <property type="nucleotide sequence ID" value="NC_019892.1"/>
</dbReference>
<dbReference type="PRINTS" id="PR00260">
    <property type="entry name" value="CHEMTRNSDUCR"/>
</dbReference>
<keyword evidence="2" id="KW-0145">Chemotaxis</keyword>
<evidence type="ECO:0000313" key="10">
    <source>
        <dbReference type="Proteomes" id="UP000010798"/>
    </source>
</evidence>
<organism evidence="9 10">
    <name type="scientific">Singulisphaera acidiphila (strain ATCC BAA-1392 / DSM 18658 / VKM B-2454 / MOB10)</name>
    <dbReference type="NCBI Taxonomy" id="886293"/>
    <lineage>
        <taxon>Bacteria</taxon>
        <taxon>Pseudomonadati</taxon>
        <taxon>Planctomycetota</taxon>
        <taxon>Planctomycetia</taxon>
        <taxon>Isosphaerales</taxon>
        <taxon>Isosphaeraceae</taxon>
        <taxon>Singulisphaera</taxon>
    </lineage>
</organism>
<dbReference type="HOGENOM" id="CLU_451912_0_0_0"/>
<evidence type="ECO:0000259" key="8">
    <source>
        <dbReference type="PROSITE" id="PS50885"/>
    </source>
</evidence>
<dbReference type="CDD" id="cd11386">
    <property type="entry name" value="MCP_signal"/>
    <property type="match status" value="1"/>
</dbReference>
<evidence type="ECO:0000313" key="9">
    <source>
        <dbReference type="EMBL" id="AGA25182.1"/>
    </source>
</evidence>
<dbReference type="GO" id="GO:0006935">
    <property type="term" value="P:chemotaxis"/>
    <property type="evidence" value="ECO:0007669"/>
    <property type="project" value="UniProtKB-KW"/>
</dbReference>
<evidence type="ECO:0000256" key="1">
    <source>
        <dbReference type="ARBA" id="ARBA00004370"/>
    </source>
</evidence>
<dbReference type="Gene3D" id="1.10.287.950">
    <property type="entry name" value="Methyl-accepting chemotaxis protein"/>
    <property type="match status" value="1"/>
</dbReference>
<dbReference type="Pfam" id="PF00672">
    <property type="entry name" value="HAMP"/>
    <property type="match status" value="1"/>
</dbReference>
<keyword evidence="6" id="KW-0472">Membrane</keyword>
<proteinExistence type="inferred from homology"/>
<name>L0D7G0_SINAD</name>
<dbReference type="SMART" id="SM00283">
    <property type="entry name" value="MA"/>
    <property type="match status" value="1"/>
</dbReference>
<dbReference type="Proteomes" id="UP000010798">
    <property type="component" value="Chromosome"/>
</dbReference>
<dbReference type="AlphaFoldDB" id="L0D7G0"/>
<dbReference type="SUPFAM" id="SSF58104">
    <property type="entry name" value="Methyl-accepting chemotaxis protein (MCP) signaling domain"/>
    <property type="match status" value="1"/>
</dbReference>
<dbReference type="InterPro" id="IPR051310">
    <property type="entry name" value="MCP_chemotaxis"/>
</dbReference>
<comment type="similarity">
    <text evidence="3">Belongs to the methyl-accepting chemotaxis (MCP) protein family.</text>
</comment>
<dbReference type="Pfam" id="PF00015">
    <property type="entry name" value="MCPsignal"/>
    <property type="match status" value="1"/>
</dbReference>
<dbReference type="PROSITE" id="PS50885">
    <property type="entry name" value="HAMP"/>
    <property type="match status" value="1"/>
</dbReference>
<dbReference type="OrthoDB" id="2513043at2"/>
<dbReference type="CDD" id="cd06225">
    <property type="entry name" value="HAMP"/>
    <property type="match status" value="1"/>
</dbReference>
<evidence type="ECO:0000256" key="2">
    <source>
        <dbReference type="ARBA" id="ARBA00022500"/>
    </source>
</evidence>
<comment type="subcellular location">
    <subcellularLocation>
        <location evidence="1">Membrane</location>
    </subcellularLocation>
</comment>
<feature type="compositionally biased region" description="Gly residues" evidence="5">
    <location>
        <begin position="576"/>
        <end position="591"/>
    </location>
</feature>